<accession>A0AAV5UM93</accession>
<gene>
    <name evidence="2" type="ORF">PENTCL1PPCAC_30420</name>
</gene>
<proteinExistence type="predicted"/>
<protein>
    <submittedName>
        <fullName evidence="2">Uncharacterized protein</fullName>
    </submittedName>
</protein>
<sequence>ARGSSSRESLVAKRDAAAAAGASVLQPVCPVPAAAASRRASHGVISPLPASSILTPPSSAVNPAMTHVSMKTSGSSTAHFGSSPNGGGHYPRQGSLYARQCTSIRACCRLRPAVCTLRGSPPPSSAPSTTPPWLRPKRMGEDEKSAIDRCGHTHLMLPARIHRTSTMVEKCLKALKETSMPLPPLQPLLPAPCQLLQHESCDPLIDVLDSVPQISADHFHFRSHRVAQPAQPTYSMANEGLRHHMMMTQHLAVENEDWNKKWWEVRTFPSFGGLSTSSSRAPLPTSRPDLGTVTAMMVP</sequence>
<dbReference type="Proteomes" id="UP001432027">
    <property type="component" value="Unassembled WGS sequence"/>
</dbReference>
<feature type="compositionally biased region" description="Pro residues" evidence="1">
    <location>
        <begin position="120"/>
        <end position="134"/>
    </location>
</feature>
<evidence type="ECO:0000313" key="2">
    <source>
        <dbReference type="EMBL" id="GMT08246.1"/>
    </source>
</evidence>
<dbReference type="AlphaFoldDB" id="A0AAV5UM93"/>
<evidence type="ECO:0000313" key="3">
    <source>
        <dbReference type="Proteomes" id="UP001432027"/>
    </source>
</evidence>
<comment type="caution">
    <text evidence="2">The sequence shown here is derived from an EMBL/GenBank/DDBJ whole genome shotgun (WGS) entry which is preliminary data.</text>
</comment>
<feature type="region of interest" description="Disordered" evidence="1">
    <location>
        <begin position="119"/>
        <end position="140"/>
    </location>
</feature>
<evidence type="ECO:0000256" key="1">
    <source>
        <dbReference type="SAM" id="MobiDB-lite"/>
    </source>
</evidence>
<organism evidence="2 3">
    <name type="scientific">Pristionchus entomophagus</name>
    <dbReference type="NCBI Taxonomy" id="358040"/>
    <lineage>
        <taxon>Eukaryota</taxon>
        <taxon>Metazoa</taxon>
        <taxon>Ecdysozoa</taxon>
        <taxon>Nematoda</taxon>
        <taxon>Chromadorea</taxon>
        <taxon>Rhabditida</taxon>
        <taxon>Rhabditina</taxon>
        <taxon>Diplogasteromorpha</taxon>
        <taxon>Diplogasteroidea</taxon>
        <taxon>Neodiplogasteridae</taxon>
        <taxon>Pristionchus</taxon>
    </lineage>
</organism>
<reference evidence="2" key="1">
    <citation type="submission" date="2023-10" db="EMBL/GenBank/DDBJ databases">
        <title>Genome assembly of Pristionchus species.</title>
        <authorList>
            <person name="Yoshida K."/>
            <person name="Sommer R.J."/>
        </authorList>
    </citation>
    <scope>NUCLEOTIDE SEQUENCE</scope>
    <source>
        <strain evidence="2">RS0144</strain>
    </source>
</reference>
<dbReference type="EMBL" id="BTSX01000046">
    <property type="protein sequence ID" value="GMT08246.1"/>
    <property type="molecule type" value="Genomic_DNA"/>
</dbReference>
<name>A0AAV5UM93_9BILA</name>
<keyword evidence="3" id="KW-1185">Reference proteome</keyword>
<feature type="region of interest" description="Disordered" evidence="1">
    <location>
        <begin position="273"/>
        <end position="299"/>
    </location>
</feature>
<feature type="non-terminal residue" evidence="2">
    <location>
        <position position="1"/>
    </location>
</feature>